<keyword evidence="3" id="KW-0997">Cell inner membrane</keyword>
<dbReference type="PIRSF" id="PIRSF026649">
    <property type="entry name" value="MsbB"/>
    <property type="match status" value="1"/>
</dbReference>
<dbReference type="Pfam" id="PF03279">
    <property type="entry name" value="Lip_A_acyltrans"/>
    <property type="match status" value="1"/>
</dbReference>
<dbReference type="PANTHER" id="PTHR30606">
    <property type="entry name" value="LIPID A BIOSYNTHESIS LAUROYL ACYLTRANSFERASE"/>
    <property type="match status" value="1"/>
</dbReference>
<evidence type="ECO:0000313" key="10">
    <source>
        <dbReference type="EMBL" id="SIT67022.1"/>
    </source>
</evidence>
<comment type="subcellular location">
    <subcellularLocation>
        <location evidence="1">Cell inner membrane</location>
    </subcellularLocation>
</comment>
<evidence type="ECO:0000256" key="4">
    <source>
        <dbReference type="ARBA" id="ARBA00022679"/>
    </source>
</evidence>
<dbReference type="InterPro" id="IPR011920">
    <property type="entry name" value="Lipid_A_LpxL_LpxP"/>
</dbReference>
<evidence type="ECO:0000256" key="3">
    <source>
        <dbReference type="ARBA" id="ARBA00022519"/>
    </source>
</evidence>
<keyword evidence="2" id="KW-1003">Cell membrane</keyword>
<keyword evidence="9" id="KW-0012">Acyltransferase</keyword>
<keyword evidence="6" id="KW-0448">Lipopolysaccharide biosynthesis</keyword>
<keyword evidence="11" id="KW-1185">Reference proteome</keyword>
<accession>A0A1R3VQP9</accession>
<dbReference type="GO" id="GO:0009245">
    <property type="term" value="P:lipid A biosynthetic process"/>
    <property type="evidence" value="ECO:0007669"/>
    <property type="project" value="InterPro"/>
</dbReference>
<keyword evidence="4 10" id="KW-0808">Transferase</keyword>
<dbReference type="InterPro" id="IPR004960">
    <property type="entry name" value="LipA_acyltrans"/>
</dbReference>
<protein>
    <submittedName>
        <fullName evidence="10">KDO2-lipid IV(A) lauroyltransferase</fullName>
    </submittedName>
</protein>
<reference evidence="10 11" key="1">
    <citation type="submission" date="2017-01" db="EMBL/GenBank/DDBJ databases">
        <authorList>
            <person name="Mah S.A."/>
            <person name="Swanson W.J."/>
            <person name="Moy G.W."/>
            <person name="Vacquier V.D."/>
        </authorList>
    </citation>
    <scope>NUCLEOTIDE SEQUENCE [LARGE SCALE GENOMIC DNA]</scope>
    <source>
        <strain evidence="10 11">M9</strain>
    </source>
</reference>
<dbReference type="AlphaFoldDB" id="A0A1R3VQP9"/>
<dbReference type="EMBL" id="FTPK01000001">
    <property type="protein sequence ID" value="SIT67022.1"/>
    <property type="molecule type" value="Genomic_DNA"/>
</dbReference>
<dbReference type="STRING" id="233100.SAMN05216526_0747"/>
<evidence type="ECO:0000256" key="9">
    <source>
        <dbReference type="ARBA" id="ARBA00023315"/>
    </source>
</evidence>
<evidence type="ECO:0000256" key="6">
    <source>
        <dbReference type="ARBA" id="ARBA00022985"/>
    </source>
</evidence>
<dbReference type="GO" id="GO:0016746">
    <property type="term" value="F:acyltransferase activity"/>
    <property type="evidence" value="ECO:0007669"/>
    <property type="project" value="UniProtKB-KW"/>
</dbReference>
<dbReference type="CDD" id="cd07984">
    <property type="entry name" value="LPLAT_LABLAT-like"/>
    <property type="match status" value="1"/>
</dbReference>
<keyword evidence="8" id="KW-0472">Membrane</keyword>
<gene>
    <name evidence="10" type="ORF">SAMN05216526_0747</name>
</gene>
<dbReference type="PANTHER" id="PTHR30606:SF9">
    <property type="entry name" value="LIPID A BIOSYNTHESIS LAUROYLTRANSFERASE"/>
    <property type="match status" value="1"/>
</dbReference>
<proteinExistence type="predicted"/>
<evidence type="ECO:0000313" key="11">
    <source>
        <dbReference type="Proteomes" id="UP000223759"/>
    </source>
</evidence>
<evidence type="ECO:0000256" key="1">
    <source>
        <dbReference type="ARBA" id="ARBA00004533"/>
    </source>
</evidence>
<sequence length="301" mass="34511">MNLSLLHPKHWPLWIAAGIFRPLTRVLPWRSQISIGRAIGATIYYLAPHRRRIALTNLQLCFPEKTDTEHTQLAKKHFKAMGPAIFETMLSWWGADKQLLSLAHFQGLDHLIDAKNRGKGVLLVSAHFAPLEITGRLLAMQVPFAFMYRRERSALLEHFFATYRVKHYRKAIRSDDIREAIKLLKGGEIVWYTPDQAYQGPRHLNVPFFNVPAATNSATARIAKATGAAVIPFFGYRLSDQEGYRLEILPALQGFPGGNLEADTARINRIIEEAVRKHPEQYFWTHRRFRYPPESGLTTPY</sequence>
<evidence type="ECO:0000256" key="7">
    <source>
        <dbReference type="ARBA" id="ARBA00022989"/>
    </source>
</evidence>
<dbReference type="RefSeq" id="WP_076755027.1">
    <property type="nucleotide sequence ID" value="NZ_CP023018.1"/>
</dbReference>
<evidence type="ECO:0000256" key="2">
    <source>
        <dbReference type="ARBA" id="ARBA00022475"/>
    </source>
</evidence>
<name>A0A1R3VQP9_9GAMM</name>
<dbReference type="NCBIfam" id="TIGR02207">
    <property type="entry name" value="lipid_A_htrB"/>
    <property type="match status" value="1"/>
</dbReference>
<evidence type="ECO:0000256" key="8">
    <source>
        <dbReference type="ARBA" id="ARBA00023136"/>
    </source>
</evidence>
<dbReference type="GO" id="GO:0009103">
    <property type="term" value="P:lipopolysaccharide biosynthetic process"/>
    <property type="evidence" value="ECO:0007669"/>
    <property type="project" value="UniProtKB-KW"/>
</dbReference>
<dbReference type="GO" id="GO:0005886">
    <property type="term" value="C:plasma membrane"/>
    <property type="evidence" value="ECO:0007669"/>
    <property type="project" value="UniProtKB-SubCell"/>
</dbReference>
<dbReference type="Proteomes" id="UP000223759">
    <property type="component" value="Unassembled WGS sequence"/>
</dbReference>
<keyword evidence="7" id="KW-1133">Transmembrane helix</keyword>
<keyword evidence="5" id="KW-0812">Transmembrane</keyword>
<organism evidence="10 11">
    <name type="scientific">Ectothiorhodosinus mongolicus</name>
    <dbReference type="NCBI Taxonomy" id="233100"/>
    <lineage>
        <taxon>Bacteria</taxon>
        <taxon>Pseudomonadati</taxon>
        <taxon>Pseudomonadota</taxon>
        <taxon>Gammaproteobacteria</taxon>
        <taxon>Chromatiales</taxon>
        <taxon>Ectothiorhodospiraceae</taxon>
        <taxon>Ectothiorhodosinus</taxon>
    </lineage>
</organism>
<evidence type="ECO:0000256" key="5">
    <source>
        <dbReference type="ARBA" id="ARBA00022692"/>
    </source>
</evidence>